<protein>
    <recommendedName>
        <fullName evidence="4">F-box domain-containing protein</fullName>
    </recommendedName>
</protein>
<accession>A0A2J6QBD9</accession>
<keyword evidence="3" id="KW-1185">Reference proteome</keyword>
<proteinExistence type="predicted"/>
<gene>
    <name evidence="2" type="ORF">NA56DRAFT_621929</name>
</gene>
<dbReference type="EMBL" id="KZ613474">
    <property type="protein sequence ID" value="PMD23565.1"/>
    <property type="molecule type" value="Genomic_DNA"/>
</dbReference>
<dbReference type="AlphaFoldDB" id="A0A2J6QBD9"/>
<sequence length="487" mass="54732">MIESVDTVSPFIQGAGPAGTSAATLPPQPQPLSLRAADNKPSIELLPNELLANILQYLDSPKPSSSESVLHDEPHFNLTKSNNAPLKAASCVSKRWRRGTIPLLFKHAQLVVEEKKIPWSTLDEMIQPFFDFVGEHQLRRIVQSFTFIVHEEKLANIVNKQEISKGFISFWGRVFQVIDPQELLVVAPVVALGPLTNCHVYLSDAWSFDCPCHYLRLQMPSRDSTRIAKAPREQQMPPKSGNEDSQGSRPAAPLSALVKEEPEFLKVPLWKIRPWTSLLLNEGSFIRAYATYEFWQRQPPSILPDLVGADIDKPARISPTICDLSYVGLFPMASHFNSFTTNLPKLKRLYVQLVPRNEILQDPTKMAQVEAEDLWMERNSCYALLMRELFNIPPVGNYKYLEEFESGDAADRDAWDMAVEYVKRATNEWKVASDGVFVRDTKEKAAVPAAVGNKGKHLAFQDALVRWAWNGTTVLPVSPMPHYAAGT</sequence>
<reference evidence="2 3" key="1">
    <citation type="submission" date="2016-05" db="EMBL/GenBank/DDBJ databases">
        <title>A degradative enzymes factory behind the ericoid mycorrhizal symbiosis.</title>
        <authorList>
            <consortium name="DOE Joint Genome Institute"/>
            <person name="Martino E."/>
            <person name="Morin E."/>
            <person name="Grelet G."/>
            <person name="Kuo A."/>
            <person name="Kohler A."/>
            <person name="Daghino S."/>
            <person name="Barry K."/>
            <person name="Choi C."/>
            <person name="Cichocki N."/>
            <person name="Clum A."/>
            <person name="Copeland A."/>
            <person name="Hainaut M."/>
            <person name="Haridas S."/>
            <person name="Labutti K."/>
            <person name="Lindquist E."/>
            <person name="Lipzen A."/>
            <person name="Khouja H.-R."/>
            <person name="Murat C."/>
            <person name="Ohm R."/>
            <person name="Olson A."/>
            <person name="Spatafora J."/>
            <person name="Veneault-Fourrey C."/>
            <person name="Henrissat B."/>
            <person name="Grigoriev I."/>
            <person name="Martin F."/>
            <person name="Perotto S."/>
        </authorList>
    </citation>
    <scope>NUCLEOTIDE SEQUENCE [LARGE SCALE GENOMIC DNA]</scope>
    <source>
        <strain evidence="2 3">UAMH 7357</strain>
    </source>
</reference>
<evidence type="ECO:0000256" key="1">
    <source>
        <dbReference type="SAM" id="MobiDB-lite"/>
    </source>
</evidence>
<feature type="region of interest" description="Disordered" evidence="1">
    <location>
        <begin position="227"/>
        <end position="252"/>
    </location>
</feature>
<name>A0A2J6QBD9_9HELO</name>
<dbReference type="Proteomes" id="UP000235672">
    <property type="component" value="Unassembled WGS sequence"/>
</dbReference>
<evidence type="ECO:0000313" key="2">
    <source>
        <dbReference type="EMBL" id="PMD23565.1"/>
    </source>
</evidence>
<evidence type="ECO:0000313" key="3">
    <source>
        <dbReference type="Proteomes" id="UP000235672"/>
    </source>
</evidence>
<dbReference type="STRING" id="1745343.A0A2J6QBD9"/>
<evidence type="ECO:0008006" key="4">
    <source>
        <dbReference type="Google" id="ProtNLM"/>
    </source>
</evidence>
<dbReference type="OrthoDB" id="5296720at2759"/>
<organism evidence="2 3">
    <name type="scientific">Hyaloscypha hepaticicola</name>
    <dbReference type="NCBI Taxonomy" id="2082293"/>
    <lineage>
        <taxon>Eukaryota</taxon>
        <taxon>Fungi</taxon>
        <taxon>Dikarya</taxon>
        <taxon>Ascomycota</taxon>
        <taxon>Pezizomycotina</taxon>
        <taxon>Leotiomycetes</taxon>
        <taxon>Helotiales</taxon>
        <taxon>Hyaloscyphaceae</taxon>
        <taxon>Hyaloscypha</taxon>
    </lineage>
</organism>